<evidence type="ECO:0000313" key="3">
    <source>
        <dbReference type="EMBL" id="KAL3721868.1"/>
    </source>
</evidence>
<dbReference type="SUPFAM" id="SSF52047">
    <property type="entry name" value="RNI-like"/>
    <property type="match status" value="1"/>
</dbReference>
<sequence>MLCFDLTISYKSLIDQWIRFVLTKRVKVLQLNFWPASFEDLRSDCDPSLLPYLLGQETLIDANAGCSQRVSGLSNFGLNPSSSWHVGLRYLEELTLCRVTVEGELIEQLLVNCPILELRVSGQSLKLKYLFIGWCDDLECVEIYDTDLVSFTFEGMKTRLRLYKLPYLSEVSITGYIWELVGENLPIRQLLKLTSVKQLKLTVDGSTNASLFTLVVMVKACPYLQSFGLELMDPWWMPQRQRRELKRVVRPLPLHRYLKKVEFYNYYGRHSHLELVTCLIASAVALEKLVVNTCDKEYVSGEWKKLEEPREWALQQFKGKIPLKIALVIN</sequence>
<dbReference type="Pfam" id="PF23622">
    <property type="entry name" value="LRR_At1g61320_AtMIF1"/>
    <property type="match status" value="1"/>
</dbReference>
<proteinExistence type="predicted"/>
<dbReference type="PANTHER" id="PTHR34145">
    <property type="entry name" value="OS02G0105600 PROTEIN"/>
    <property type="match status" value="1"/>
</dbReference>
<dbReference type="InterPro" id="IPR055357">
    <property type="entry name" value="LRR_At1g61320_AtMIF1"/>
</dbReference>
<dbReference type="Pfam" id="PF24758">
    <property type="entry name" value="LRR_At5g56370"/>
    <property type="match status" value="1"/>
</dbReference>
<name>A0ABD3J8G7_EUCGL</name>
<accession>A0ABD3J8G7</accession>
<feature type="domain" description="F-box/LRR-repeat protein 15/At3g58940/PEG3-like LRR" evidence="2">
    <location>
        <begin position="14"/>
        <end position="147"/>
    </location>
</feature>
<dbReference type="EMBL" id="JBJKBG010000009">
    <property type="protein sequence ID" value="KAL3721868.1"/>
    <property type="molecule type" value="Genomic_DNA"/>
</dbReference>
<dbReference type="InterPro" id="IPR055411">
    <property type="entry name" value="LRR_FXL15/At3g58940/PEG3-like"/>
</dbReference>
<evidence type="ECO:0008006" key="5">
    <source>
        <dbReference type="Google" id="ProtNLM"/>
    </source>
</evidence>
<dbReference type="AlphaFoldDB" id="A0ABD3J8G7"/>
<feature type="domain" description="At1g61320/AtMIF1 LRR" evidence="1">
    <location>
        <begin position="192"/>
        <end position="297"/>
    </location>
</feature>
<keyword evidence="4" id="KW-1185">Reference proteome</keyword>
<evidence type="ECO:0000259" key="1">
    <source>
        <dbReference type="Pfam" id="PF23622"/>
    </source>
</evidence>
<dbReference type="Proteomes" id="UP001634007">
    <property type="component" value="Unassembled WGS sequence"/>
</dbReference>
<evidence type="ECO:0000313" key="4">
    <source>
        <dbReference type="Proteomes" id="UP001634007"/>
    </source>
</evidence>
<comment type="caution">
    <text evidence="3">The sequence shown here is derived from an EMBL/GenBank/DDBJ whole genome shotgun (WGS) entry which is preliminary data.</text>
</comment>
<gene>
    <name evidence="3" type="ORF">ACJRO7_034243</name>
</gene>
<evidence type="ECO:0000259" key="2">
    <source>
        <dbReference type="Pfam" id="PF24758"/>
    </source>
</evidence>
<dbReference type="PANTHER" id="PTHR34145:SF68">
    <property type="entry name" value="FBD DOMAIN-CONTAINING PROTEIN"/>
    <property type="match status" value="1"/>
</dbReference>
<reference evidence="3 4" key="1">
    <citation type="submission" date="2024-11" db="EMBL/GenBank/DDBJ databases">
        <title>Chromosome-level genome assembly of Eucalyptus globulus Labill. provides insights into its genome evolution.</title>
        <authorList>
            <person name="Li X."/>
        </authorList>
    </citation>
    <scope>NUCLEOTIDE SEQUENCE [LARGE SCALE GENOMIC DNA]</scope>
    <source>
        <strain evidence="3">CL2024</strain>
        <tissue evidence="3">Fresh tender leaves</tissue>
    </source>
</reference>
<protein>
    <recommendedName>
        <fullName evidence="5">FBD domain-containing protein</fullName>
    </recommendedName>
</protein>
<dbReference type="InterPro" id="IPR053772">
    <property type="entry name" value="At1g61320/At1g61330-like"/>
</dbReference>
<organism evidence="3 4">
    <name type="scientific">Eucalyptus globulus</name>
    <name type="common">Tasmanian blue gum</name>
    <dbReference type="NCBI Taxonomy" id="34317"/>
    <lineage>
        <taxon>Eukaryota</taxon>
        <taxon>Viridiplantae</taxon>
        <taxon>Streptophyta</taxon>
        <taxon>Embryophyta</taxon>
        <taxon>Tracheophyta</taxon>
        <taxon>Spermatophyta</taxon>
        <taxon>Magnoliopsida</taxon>
        <taxon>eudicotyledons</taxon>
        <taxon>Gunneridae</taxon>
        <taxon>Pentapetalae</taxon>
        <taxon>rosids</taxon>
        <taxon>malvids</taxon>
        <taxon>Myrtales</taxon>
        <taxon>Myrtaceae</taxon>
        <taxon>Myrtoideae</taxon>
        <taxon>Eucalypteae</taxon>
        <taxon>Eucalyptus</taxon>
    </lineage>
</organism>